<evidence type="ECO:0000256" key="1">
    <source>
        <dbReference type="SAM" id="MobiDB-lite"/>
    </source>
</evidence>
<gene>
    <name evidence="2" type="ORF">WI38_04350</name>
</gene>
<feature type="region of interest" description="Disordered" evidence="1">
    <location>
        <begin position="1"/>
        <end position="61"/>
    </location>
</feature>
<comment type="caution">
    <text evidence="2">The sequence shown here is derived from an EMBL/GenBank/DDBJ whole genome shotgun (WGS) entry which is preliminary data.</text>
</comment>
<protein>
    <submittedName>
        <fullName evidence="2">Uncharacterized protein</fullName>
    </submittedName>
</protein>
<proteinExistence type="predicted"/>
<dbReference type="Proteomes" id="UP000065521">
    <property type="component" value="Unassembled WGS sequence"/>
</dbReference>
<dbReference type="EMBL" id="LOTN01000004">
    <property type="protein sequence ID" value="KUZ96008.1"/>
    <property type="molecule type" value="Genomic_DNA"/>
</dbReference>
<feature type="compositionally biased region" description="Polar residues" evidence="1">
    <location>
        <begin position="30"/>
        <end position="40"/>
    </location>
</feature>
<evidence type="ECO:0000313" key="2">
    <source>
        <dbReference type="EMBL" id="KUZ96008.1"/>
    </source>
</evidence>
<sequence length="82" mass="8808">MMDQAMPRLASRQRSATAPRRATALHSSGRRASTGLQSASGGKRIRQIATHAHPSGSSSFVETARKGMCARAPVPMRPIFTF</sequence>
<dbReference type="AlphaFoldDB" id="A0A102J068"/>
<accession>A0A102J068</accession>
<name>A0A102J068_9BURK</name>
<reference evidence="2 3" key="1">
    <citation type="submission" date="2015-11" db="EMBL/GenBank/DDBJ databases">
        <title>Expanding the genomic diversity of Burkholderia species for the development of highly accurate diagnostics.</title>
        <authorList>
            <person name="Sahl J."/>
            <person name="Keim P."/>
            <person name="Wagner D."/>
        </authorList>
    </citation>
    <scope>NUCLEOTIDE SEQUENCE [LARGE SCALE GENOMIC DNA]</scope>
    <source>
        <strain evidence="2 3">RF32-BP4</strain>
    </source>
</reference>
<dbReference type="RefSeq" id="WP_059610882.1">
    <property type="nucleotide sequence ID" value="NZ_LOTD01000049.1"/>
</dbReference>
<organism evidence="2 3">
    <name type="scientific">Burkholderia ubonensis</name>
    <dbReference type="NCBI Taxonomy" id="101571"/>
    <lineage>
        <taxon>Bacteria</taxon>
        <taxon>Pseudomonadati</taxon>
        <taxon>Pseudomonadota</taxon>
        <taxon>Betaproteobacteria</taxon>
        <taxon>Burkholderiales</taxon>
        <taxon>Burkholderiaceae</taxon>
        <taxon>Burkholderia</taxon>
        <taxon>Burkholderia cepacia complex</taxon>
    </lineage>
</organism>
<evidence type="ECO:0000313" key="3">
    <source>
        <dbReference type="Proteomes" id="UP000065521"/>
    </source>
</evidence>